<dbReference type="GO" id="GO:0016020">
    <property type="term" value="C:membrane"/>
    <property type="evidence" value="ECO:0007669"/>
    <property type="project" value="InterPro"/>
</dbReference>
<dbReference type="GO" id="GO:0015408">
    <property type="term" value="F:ABC-type ferric iron transporter activity"/>
    <property type="evidence" value="ECO:0007669"/>
    <property type="project" value="InterPro"/>
</dbReference>
<keyword evidence="10" id="KW-0472">Membrane</keyword>
<dbReference type="AlphaFoldDB" id="A0A1R1ANE0"/>
<evidence type="ECO:0000313" key="17">
    <source>
        <dbReference type="Proteomes" id="UP000187074"/>
    </source>
</evidence>
<dbReference type="SMART" id="SM00382">
    <property type="entry name" value="AAA"/>
    <property type="match status" value="1"/>
</dbReference>
<keyword evidence="4" id="KW-0997">Cell inner membrane</keyword>
<evidence type="ECO:0000256" key="7">
    <source>
        <dbReference type="ARBA" id="ARBA00022967"/>
    </source>
</evidence>
<dbReference type="PROSITE" id="PS00211">
    <property type="entry name" value="ABC_TRANSPORTER_1"/>
    <property type="match status" value="1"/>
</dbReference>
<accession>A0A1R1ANE0</accession>
<dbReference type="InterPro" id="IPR050093">
    <property type="entry name" value="ABC_SmlMolc_Importer"/>
</dbReference>
<proteinExistence type="predicted"/>
<dbReference type="InterPro" id="IPR017871">
    <property type="entry name" value="ABC_transporter-like_CS"/>
</dbReference>
<evidence type="ECO:0000256" key="11">
    <source>
        <dbReference type="ARBA" id="ARBA00052482"/>
    </source>
</evidence>
<evidence type="ECO:0000259" key="15">
    <source>
        <dbReference type="PROSITE" id="PS50893"/>
    </source>
</evidence>
<keyword evidence="5" id="KW-0547">Nucleotide-binding</keyword>
<keyword evidence="9" id="KW-0406">Ion transport</keyword>
<dbReference type="Pfam" id="PF00005">
    <property type="entry name" value="ABC_tran"/>
    <property type="match status" value="1"/>
</dbReference>
<dbReference type="FunFam" id="3.40.50.300:FF:000425">
    <property type="entry name" value="Probable ABC transporter, ATP-binding subunit"/>
    <property type="match status" value="1"/>
</dbReference>
<dbReference type="InterPro" id="IPR008995">
    <property type="entry name" value="Mo/tungstate-bd_C_term_dom"/>
</dbReference>
<keyword evidence="1" id="KW-0813">Transport</keyword>
<dbReference type="GO" id="GO:0016887">
    <property type="term" value="F:ATP hydrolysis activity"/>
    <property type="evidence" value="ECO:0007669"/>
    <property type="project" value="InterPro"/>
</dbReference>
<dbReference type="STRING" id="1401.BK123_31985"/>
<evidence type="ECO:0000256" key="13">
    <source>
        <dbReference type="ARBA" id="ARBA00066388"/>
    </source>
</evidence>
<evidence type="ECO:0000256" key="6">
    <source>
        <dbReference type="ARBA" id="ARBA00022840"/>
    </source>
</evidence>
<keyword evidence="6 16" id="KW-0067">ATP-binding</keyword>
<reference evidence="16 17" key="1">
    <citation type="submission" date="2016-11" db="EMBL/GenBank/DDBJ databases">
        <title>Paenibacillus species isolates.</title>
        <authorList>
            <person name="Beno S.M."/>
        </authorList>
    </citation>
    <scope>NUCLEOTIDE SEQUENCE [LARGE SCALE GENOMIC DNA]</scope>
    <source>
        <strain evidence="16 17">FSL F4-0100</strain>
    </source>
</reference>
<evidence type="ECO:0000256" key="9">
    <source>
        <dbReference type="ARBA" id="ARBA00023065"/>
    </source>
</evidence>
<name>A0A1R1ANE0_PAELA</name>
<gene>
    <name evidence="16" type="ORF">BK123_31985</name>
</gene>
<dbReference type="SUPFAM" id="SSF50331">
    <property type="entry name" value="MOP-like"/>
    <property type="match status" value="1"/>
</dbReference>
<dbReference type="PANTHER" id="PTHR42781">
    <property type="entry name" value="SPERMIDINE/PUTRESCINE IMPORT ATP-BINDING PROTEIN POTA"/>
    <property type="match status" value="1"/>
</dbReference>
<sequence length="372" mass="41537">MNENEKELHHLRPILELTHISKQFGAIKAIHKISFQMREGERICLLGPSGCGKSTLLQMVAGLLPVDEGDIMMDGQKVSSAVRNVPPEKRPVNMVFQDYALWPHMTIKENIEYGLRRNKVPTVERAARITSLARLLHLEGLLGRLPSELSGGQQQRVGIARALATQPRILLMDEPLSNLDVKLRTEMRQELALLLREMMVTTLYVTHDVMEAFALADRILVLRGGQIEQLAEPRELFENPATPWVAELMGYQNKLNATLIHADEESVSVQLAGQTIHGIPAAMPPGEQVGDENVLVMLHADVLETGASDQQERSDVNSLIAVVKQSIYEGSRWRLLLETADGQHIHALSSQPTEKGSQQRISFPVSRTRIFI</sequence>
<dbReference type="Gene3D" id="3.40.50.300">
    <property type="entry name" value="P-loop containing nucleotide triphosphate hydrolases"/>
    <property type="match status" value="1"/>
</dbReference>
<dbReference type="InterPro" id="IPR027417">
    <property type="entry name" value="P-loop_NTPase"/>
</dbReference>
<dbReference type="EMBL" id="MRTF01000018">
    <property type="protein sequence ID" value="OME87072.1"/>
    <property type="molecule type" value="Genomic_DNA"/>
</dbReference>
<dbReference type="InterPro" id="IPR015853">
    <property type="entry name" value="ABC_transpr_FbpC"/>
</dbReference>
<evidence type="ECO:0000313" key="16">
    <source>
        <dbReference type="EMBL" id="OME87072.1"/>
    </source>
</evidence>
<evidence type="ECO:0000256" key="8">
    <source>
        <dbReference type="ARBA" id="ARBA00023004"/>
    </source>
</evidence>
<evidence type="ECO:0000256" key="5">
    <source>
        <dbReference type="ARBA" id="ARBA00022741"/>
    </source>
</evidence>
<keyword evidence="8" id="KW-0408">Iron</keyword>
<evidence type="ECO:0000256" key="12">
    <source>
        <dbReference type="ARBA" id="ARBA00063934"/>
    </source>
</evidence>
<dbReference type="PROSITE" id="PS50893">
    <property type="entry name" value="ABC_TRANSPORTER_2"/>
    <property type="match status" value="1"/>
</dbReference>
<dbReference type="InterPro" id="IPR003593">
    <property type="entry name" value="AAA+_ATPase"/>
</dbReference>
<dbReference type="GO" id="GO:0015418">
    <property type="term" value="F:ABC-type quaternary ammonium compound transporting activity"/>
    <property type="evidence" value="ECO:0007669"/>
    <property type="project" value="UniProtKB-EC"/>
</dbReference>
<keyword evidence="7" id="KW-1278">Translocase</keyword>
<evidence type="ECO:0000256" key="14">
    <source>
        <dbReference type="ARBA" id="ARBA00070305"/>
    </source>
</evidence>
<dbReference type="CDD" id="cd03259">
    <property type="entry name" value="ABC_Carb_Solutes_like"/>
    <property type="match status" value="1"/>
</dbReference>
<protein>
    <recommendedName>
        <fullName evidence="14">Carnitine transport ATP-binding protein OpuCA</fullName>
        <ecNumber evidence="13">7.6.2.9</ecNumber>
    </recommendedName>
</protein>
<evidence type="ECO:0000256" key="10">
    <source>
        <dbReference type="ARBA" id="ARBA00023136"/>
    </source>
</evidence>
<dbReference type="GO" id="GO:0005524">
    <property type="term" value="F:ATP binding"/>
    <property type="evidence" value="ECO:0007669"/>
    <property type="project" value="UniProtKB-KW"/>
</dbReference>
<dbReference type="Proteomes" id="UP000187074">
    <property type="component" value="Unassembled WGS sequence"/>
</dbReference>
<evidence type="ECO:0000256" key="4">
    <source>
        <dbReference type="ARBA" id="ARBA00022519"/>
    </source>
</evidence>
<comment type="catalytic activity">
    <reaction evidence="11">
        <text>a quaternary ammonium(out) + ATP + H2O = a quaternary ammonium(in) + ADP + phosphate + H(+)</text>
        <dbReference type="Rhea" id="RHEA:11036"/>
        <dbReference type="ChEBI" id="CHEBI:15377"/>
        <dbReference type="ChEBI" id="CHEBI:15378"/>
        <dbReference type="ChEBI" id="CHEBI:30616"/>
        <dbReference type="ChEBI" id="CHEBI:35267"/>
        <dbReference type="ChEBI" id="CHEBI:43474"/>
        <dbReference type="ChEBI" id="CHEBI:456216"/>
        <dbReference type="EC" id="7.6.2.9"/>
    </reaction>
</comment>
<dbReference type="PANTHER" id="PTHR42781:SF1">
    <property type="entry name" value="THIAMINE IMPORT ATP-BINDING PROTEIN THIQ"/>
    <property type="match status" value="1"/>
</dbReference>
<comment type="subunit">
    <text evidence="12">The complex is composed of two ATP-binding proteins (OpuCA), two transmembrane proteins (OpuCB and OpuCD) and a solute-binding protein (OpuCC).</text>
</comment>
<evidence type="ECO:0000256" key="1">
    <source>
        <dbReference type="ARBA" id="ARBA00022448"/>
    </source>
</evidence>
<organism evidence="16 17">
    <name type="scientific">Paenibacillus lautus</name>
    <name type="common">Bacillus lautus</name>
    <dbReference type="NCBI Taxonomy" id="1401"/>
    <lineage>
        <taxon>Bacteria</taxon>
        <taxon>Bacillati</taxon>
        <taxon>Bacillota</taxon>
        <taxon>Bacilli</taxon>
        <taxon>Bacillales</taxon>
        <taxon>Paenibacillaceae</taxon>
        <taxon>Paenibacillus</taxon>
    </lineage>
</organism>
<evidence type="ECO:0000256" key="3">
    <source>
        <dbReference type="ARBA" id="ARBA00022496"/>
    </source>
</evidence>
<dbReference type="EC" id="7.6.2.9" evidence="13"/>
<keyword evidence="3" id="KW-0410">Iron transport</keyword>
<keyword evidence="2" id="KW-1003">Cell membrane</keyword>
<dbReference type="SUPFAM" id="SSF52540">
    <property type="entry name" value="P-loop containing nucleoside triphosphate hydrolases"/>
    <property type="match status" value="1"/>
</dbReference>
<evidence type="ECO:0000256" key="2">
    <source>
        <dbReference type="ARBA" id="ARBA00022475"/>
    </source>
</evidence>
<feature type="domain" description="ABC transporter" evidence="15">
    <location>
        <begin position="15"/>
        <end position="249"/>
    </location>
</feature>
<comment type="caution">
    <text evidence="16">The sequence shown here is derived from an EMBL/GenBank/DDBJ whole genome shotgun (WGS) entry which is preliminary data.</text>
</comment>
<dbReference type="InterPro" id="IPR003439">
    <property type="entry name" value="ABC_transporter-like_ATP-bd"/>
</dbReference>